<evidence type="ECO:0000256" key="5">
    <source>
        <dbReference type="ARBA" id="ARBA00022989"/>
    </source>
</evidence>
<dbReference type="RefSeq" id="WP_207904380.1">
    <property type="nucleotide sequence ID" value="NZ_BAAAVY010000030.1"/>
</dbReference>
<protein>
    <submittedName>
        <fullName evidence="9">Glycine betaine/L-proline transport system permease protein proW</fullName>
    </submittedName>
</protein>
<comment type="similarity">
    <text evidence="7">Belongs to the binding-protein-dependent transport system permease family.</text>
</comment>
<feature type="transmembrane region" description="Helical" evidence="7">
    <location>
        <begin position="630"/>
        <end position="652"/>
    </location>
</feature>
<feature type="transmembrane region" description="Helical" evidence="7">
    <location>
        <begin position="449"/>
        <end position="466"/>
    </location>
</feature>
<keyword evidence="2 7" id="KW-0813">Transport</keyword>
<dbReference type="GO" id="GO:0015871">
    <property type="term" value="P:choline transport"/>
    <property type="evidence" value="ECO:0007669"/>
    <property type="project" value="TreeGrafter"/>
</dbReference>
<dbReference type="AlphaFoldDB" id="A0A380WI43"/>
<comment type="subcellular location">
    <subcellularLocation>
        <location evidence="1 7">Cell membrane</location>
        <topology evidence="1 7">Multi-pass membrane protein</topology>
    </subcellularLocation>
</comment>
<keyword evidence="3" id="KW-1003">Cell membrane</keyword>
<dbReference type="InterPro" id="IPR000515">
    <property type="entry name" value="MetI-like"/>
</dbReference>
<dbReference type="PANTHER" id="PTHR47737:SF1">
    <property type="entry name" value="GLYCINE BETAINE_PROLINE BETAINE TRANSPORT SYSTEM PERMEASE PROTEIN PROW"/>
    <property type="match status" value="1"/>
</dbReference>
<dbReference type="Gene3D" id="1.10.3720.10">
    <property type="entry name" value="MetI-like"/>
    <property type="match status" value="2"/>
</dbReference>
<evidence type="ECO:0000256" key="4">
    <source>
        <dbReference type="ARBA" id="ARBA00022692"/>
    </source>
</evidence>
<keyword evidence="5 7" id="KW-1133">Transmembrane helix</keyword>
<gene>
    <name evidence="9" type="primary">proW_1</name>
    <name evidence="9" type="ORF">NCTC10684_01632</name>
</gene>
<feature type="transmembrane region" description="Helical" evidence="7">
    <location>
        <begin position="472"/>
        <end position="494"/>
    </location>
</feature>
<dbReference type="Pfam" id="PF00528">
    <property type="entry name" value="BPD_transp_1"/>
    <property type="match status" value="2"/>
</dbReference>
<feature type="transmembrane region" description="Helical" evidence="7">
    <location>
        <begin position="506"/>
        <end position="527"/>
    </location>
</feature>
<feature type="transmembrane region" description="Helical" evidence="7">
    <location>
        <begin position="99"/>
        <end position="124"/>
    </location>
</feature>
<dbReference type="FunFam" id="1.10.3720.10:FF:000001">
    <property type="entry name" value="Glycine betaine ABC transporter, permease"/>
    <property type="match status" value="1"/>
</dbReference>
<evidence type="ECO:0000256" key="6">
    <source>
        <dbReference type="ARBA" id="ARBA00023136"/>
    </source>
</evidence>
<sequence>MSAAILTRQEAMEPQKPLAAITKPLLVVLPFLVLLLAASLLPDWAVRVPKDWTIPFVDWANTVFDHLRDDAIFGLFSFRDLTRAIAELITWPLTFVEGLLVSGLPGIGVAAMPWVMTAGLAGVLGWYLKDWRLGALAAGCVAYMAIFGKWELSMITLSVVLVAAPIAGLIGFGIGIIAVKKQWFEALIVPLLNVLQSLPHFSYLIPIAVFIGVGHKAGTIATVIFAIPPMARLTILGLKGVAEEVREAGKMAGCTRFQTLWMVEIPSARQPLLVGVNQVIMQCLAMVVIASFVGARGLGHDLLFRLQALKIGQALESGVAIVLMAITLDQLSRAAAHKEPSHVAPDASLLQRFPFFAASLVVVVASLLLAAITPWAQAWPSELALSTAPFWDALVDWVTVTLYDPLQYLRNAMLLYVLIPIRDLFQSIPWTAMVALVAAAGWSLGGFRLAAIVSGFVLFIAFAGYWERSLITAYMVTVAVLLCIMIGLPIGIWAARSERRTGIVKLMCDTFQTFPSFIYLIPVIMLFKVGDVAAISAIIIYAMIPIVRYTIFGLRNVPQEIVEAGITSGCTQRQLLWNIRMPLAFPEIMLGINQTIMFALFMVIIAAFIGTKDIGQEIFRALTFNDAGKGLVLGLCVAFMGLTADQLITAWATKRKQRLGLAA</sequence>
<dbReference type="PROSITE" id="PS50928">
    <property type="entry name" value="ABC_TM1"/>
    <property type="match status" value="2"/>
</dbReference>
<proteinExistence type="inferred from homology"/>
<evidence type="ECO:0000313" key="10">
    <source>
        <dbReference type="Proteomes" id="UP000254701"/>
    </source>
</evidence>
<organism evidence="9 10">
    <name type="scientific">Aminobacter aminovorans</name>
    <name type="common">Chelatobacter heintzii</name>
    <dbReference type="NCBI Taxonomy" id="83263"/>
    <lineage>
        <taxon>Bacteria</taxon>
        <taxon>Pseudomonadati</taxon>
        <taxon>Pseudomonadota</taxon>
        <taxon>Alphaproteobacteria</taxon>
        <taxon>Hyphomicrobiales</taxon>
        <taxon>Phyllobacteriaceae</taxon>
        <taxon>Aminobacter</taxon>
    </lineage>
</organism>
<accession>A0A380WI43</accession>
<feature type="domain" description="ABC transmembrane type-1" evidence="8">
    <location>
        <begin position="469"/>
        <end position="648"/>
    </location>
</feature>
<evidence type="ECO:0000259" key="8">
    <source>
        <dbReference type="PROSITE" id="PS50928"/>
    </source>
</evidence>
<evidence type="ECO:0000256" key="2">
    <source>
        <dbReference type="ARBA" id="ARBA00022448"/>
    </source>
</evidence>
<feature type="transmembrane region" description="Helical" evidence="7">
    <location>
        <begin position="154"/>
        <end position="179"/>
    </location>
</feature>
<feature type="transmembrane region" description="Helical" evidence="7">
    <location>
        <begin position="588"/>
        <end position="610"/>
    </location>
</feature>
<evidence type="ECO:0000313" key="9">
    <source>
        <dbReference type="EMBL" id="SUU88408.1"/>
    </source>
</evidence>
<dbReference type="GO" id="GO:0015226">
    <property type="term" value="F:carnitine transmembrane transporter activity"/>
    <property type="evidence" value="ECO:0007669"/>
    <property type="project" value="TreeGrafter"/>
</dbReference>
<feature type="transmembrane region" description="Helical" evidence="7">
    <location>
        <begin position="353"/>
        <end position="376"/>
    </location>
</feature>
<name>A0A380WI43_AMIAI</name>
<dbReference type="SUPFAM" id="SSF161098">
    <property type="entry name" value="MetI-like"/>
    <property type="match status" value="2"/>
</dbReference>
<feature type="transmembrane region" description="Helical" evidence="7">
    <location>
        <begin position="533"/>
        <end position="551"/>
    </location>
</feature>
<feature type="transmembrane region" description="Helical" evidence="7">
    <location>
        <begin position="21"/>
        <end position="41"/>
    </location>
</feature>
<dbReference type="GO" id="GO:0005275">
    <property type="term" value="F:amine transmembrane transporter activity"/>
    <property type="evidence" value="ECO:0007669"/>
    <property type="project" value="TreeGrafter"/>
</dbReference>
<dbReference type="EMBL" id="UFSM01000001">
    <property type="protein sequence ID" value="SUU88408.1"/>
    <property type="molecule type" value="Genomic_DNA"/>
</dbReference>
<keyword evidence="4 7" id="KW-0812">Transmembrane</keyword>
<dbReference type="InterPro" id="IPR035906">
    <property type="entry name" value="MetI-like_sf"/>
</dbReference>
<dbReference type="PANTHER" id="PTHR47737">
    <property type="entry name" value="GLYCINE BETAINE/PROLINE BETAINE TRANSPORT SYSTEM PERMEASE PROTEIN PROW"/>
    <property type="match status" value="1"/>
</dbReference>
<dbReference type="Proteomes" id="UP000254701">
    <property type="component" value="Unassembled WGS sequence"/>
</dbReference>
<evidence type="ECO:0000256" key="7">
    <source>
        <dbReference type="RuleBase" id="RU363032"/>
    </source>
</evidence>
<evidence type="ECO:0000256" key="1">
    <source>
        <dbReference type="ARBA" id="ARBA00004651"/>
    </source>
</evidence>
<reference evidence="9 10" key="1">
    <citation type="submission" date="2018-06" db="EMBL/GenBank/DDBJ databases">
        <authorList>
            <consortium name="Pathogen Informatics"/>
            <person name="Doyle S."/>
        </authorList>
    </citation>
    <scope>NUCLEOTIDE SEQUENCE [LARGE SCALE GENOMIC DNA]</scope>
    <source>
        <strain evidence="9 10">NCTC10684</strain>
    </source>
</reference>
<keyword evidence="6 7" id="KW-0472">Membrane</keyword>
<feature type="domain" description="ABC transmembrane type-1" evidence="8">
    <location>
        <begin position="153"/>
        <end position="332"/>
    </location>
</feature>
<feature type="transmembrane region" description="Helical" evidence="7">
    <location>
        <begin position="272"/>
        <end position="294"/>
    </location>
</feature>
<dbReference type="CDD" id="cd06261">
    <property type="entry name" value="TM_PBP2"/>
    <property type="match status" value="2"/>
</dbReference>
<dbReference type="GO" id="GO:0031460">
    <property type="term" value="P:glycine betaine transport"/>
    <property type="evidence" value="ECO:0007669"/>
    <property type="project" value="TreeGrafter"/>
</dbReference>
<evidence type="ECO:0000256" key="3">
    <source>
        <dbReference type="ARBA" id="ARBA00022475"/>
    </source>
</evidence>
<dbReference type="GO" id="GO:0043190">
    <property type="term" value="C:ATP-binding cassette (ABC) transporter complex"/>
    <property type="evidence" value="ECO:0007669"/>
    <property type="project" value="TreeGrafter"/>
</dbReference>